<dbReference type="CDD" id="cd01823">
    <property type="entry name" value="SEST_like"/>
    <property type="match status" value="1"/>
</dbReference>
<feature type="disulfide bond" evidence="2">
    <location>
        <begin position="78"/>
        <end position="103"/>
    </location>
</feature>
<organism evidence="5 6">
    <name type="scientific">Nocardioides aromaticivorans</name>
    <dbReference type="NCBI Taxonomy" id="200618"/>
    <lineage>
        <taxon>Bacteria</taxon>
        <taxon>Bacillati</taxon>
        <taxon>Actinomycetota</taxon>
        <taxon>Actinomycetes</taxon>
        <taxon>Propionibacteriales</taxon>
        <taxon>Nocardioidaceae</taxon>
        <taxon>Nocardioides</taxon>
    </lineage>
</organism>
<feature type="signal peptide" evidence="3">
    <location>
        <begin position="1"/>
        <end position="31"/>
    </location>
</feature>
<evidence type="ECO:0000259" key="4">
    <source>
        <dbReference type="Pfam" id="PF13472"/>
    </source>
</evidence>
<feature type="active site" description="Nucleophile" evidence="1">
    <location>
        <position position="55"/>
    </location>
</feature>
<feature type="disulfide bond" evidence="2">
    <location>
        <begin position="155"/>
        <end position="187"/>
    </location>
</feature>
<gene>
    <name evidence="5" type="ORF">BJ993_000569</name>
</gene>
<comment type="caution">
    <text evidence="5">The sequence shown here is derived from an EMBL/GenBank/DDBJ whole genome shotgun (WGS) entry which is preliminary data.</text>
</comment>
<dbReference type="Pfam" id="PF13472">
    <property type="entry name" value="Lipase_GDSL_2"/>
    <property type="match status" value="1"/>
</dbReference>
<reference evidence="5 6" key="1">
    <citation type="submission" date="2020-07" db="EMBL/GenBank/DDBJ databases">
        <title>Sequencing the genomes of 1000 actinobacteria strains.</title>
        <authorList>
            <person name="Klenk H.-P."/>
        </authorList>
    </citation>
    <scope>NUCLEOTIDE SEQUENCE [LARGE SCALE GENOMIC DNA]</scope>
    <source>
        <strain evidence="5 6">DSM 15131</strain>
    </source>
</reference>
<accession>A0A7Y9ZDL7</accession>
<feature type="active site" evidence="1">
    <location>
        <position position="315"/>
    </location>
</feature>
<evidence type="ECO:0000313" key="6">
    <source>
        <dbReference type="Proteomes" id="UP000562045"/>
    </source>
</evidence>
<sequence>MLRRRPPTRPAARTAAVVAALTSLALAPAVAGGDAPVAHAEPAASYTEYVALGDSWSADVVLFDRNGFPDATHAPVDCFQSHTNYPKLVAKALGVTTFRDATCGSATTEHFTQPQELPMGGVNPPQFDRLTPTTDLVTVGIGGNDAEVASGAMSCISASPVSLPAPRLPLPDIIPLIDESTLPLGACKERFTAGGVDRLAENVAASEDKVVEALKEIRRRSPHARVLLVNYLDAIPERGCWPIVPITNTDMAYLHSVFVKLNDMLAEAARRGGAELVDTHPLSTGHHVCTGPLTRYVEGLGIVSLNDLAVAVPAHPNAAGARSQARSVLAQLGR</sequence>
<protein>
    <submittedName>
        <fullName evidence="5">Lysophospholipase L1-like esterase</fullName>
    </submittedName>
</protein>
<keyword evidence="3" id="KW-0732">Signal</keyword>
<dbReference type="Gene3D" id="3.40.50.1110">
    <property type="entry name" value="SGNH hydrolase"/>
    <property type="match status" value="1"/>
</dbReference>
<dbReference type="PANTHER" id="PTHR37981">
    <property type="entry name" value="LIPASE 2"/>
    <property type="match status" value="1"/>
</dbReference>
<evidence type="ECO:0000256" key="2">
    <source>
        <dbReference type="PIRSR" id="PIRSR637460-2"/>
    </source>
</evidence>
<feature type="chain" id="PRO_5039192281" evidence="3">
    <location>
        <begin position="32"/>
        <end position="334"/>
    </location>
</feature>
<dbReference type="RefSeq" id="WP_179647658.1">
    <property type="nucleotide sequence ID" value="NZ_JACBZM010000001.1"/>
</dbReference>
<dbReference type="PANTHER" id="PTHR37981:SF1">
    <property type="entry name" value="SGNH HYDROLASE-TYPE ESTERASE DOMAIN-CONTAINING PROTEIN"/>
    <property type="match status" value="1"/>
</dbReference>
<proteinExistence type="predicted"/>
<dbReference type="GO" id="GO:0019433">
    <property type="term" value="P:triglyceride catabolic process"/>
    <property type="evidence" value="ECO:0007669"/>
    <property type="project" value="TreeGrafter"/>
</dbReference>
<feature type="domain" description="SGNH hydrolase-type esterase" evidence="4">
    <location>
        <begin position="51"/>
        <end position="322"/>
    </location>
</feature>
<evidence type="ECO:0000256" key="3">
    <source>
        <dbReference type="SAM" id="SignalP"/>
    </source>
</evidence>
<dbReference type="SUPFAM" id="SSF52266">
    <property type="entry name" value="SGNH hydrolase"/>
    <property type="match status" value="1"/>
</dbReference>
<dbReference type="InterPro" id="IPR013830">
    <property type="entry name" value="SGNH_hydro"/>
</dbReference>
<evidence type="ECO:0000256" key="1">
    <source>
        <dbReference type="PIRSR" id="PIRSR637460-1"/>
    </source>
</evidence>
<dbReference type="GO" id="GO:0004806">
    <property type="term" value="F:triacylglycerol lipase activity"/>
    <property type="evidence" value="ECO:0007669"/>
    <property type="project" value="TreeGrafter"/>
</dbReference>
<evidence type="ECO:0000313" key="5">
    <source>
        <dbReference type="EMBL" id="NYI43489.1"/>
    </source>
</evidence>
<dbReference type="InterPro" id="IPR037460">
    <property type="entry name" value="SEST-like"/>
</dbReference>
<dbReference type="Proteomes" id="UP000562045">
    <property type="component" value="Unassembled WGS sequence"/>
</dbReference>
<dbReference type="AlphaFoldDB" id="A0A7Y9ZDL7"/>
<name>A0A7Y9ZDL7_9ACTN</name>
<dbReference type="InterPro" id="IPR036514">
    <property type="entry name" value="SGNH_hydro_sf"/>
</dbReference>
<feature type="disulfide bond" evidence="2">
    <location>
        <begin position="240"/>
        <end position="289"/>
    </location>
</feature>
<keyword evidence="2" id="KW-1015">Disulfide bond</keyword>
<dbReference type="EMBL" id="JACBZM010000001">
    <property type="protein sequence ID" value="NYI43489.1"/>
    <property type="molecule type" value="Genomic_DNA"/>
</dbReference>